<dbReference type="Proteomes" id="UP000017052">
    <property type="component" value="Unassembled WGS sequence"/>
</dbReference>
<reference evidence="1" key="1">
    <citation type="submission" date="2013-08" db="EMBL/GenBank/DDBJ databases">
        <authorList>
            <person name="Durkin A.S."/>
            <person name="Haft D.R."/>
            <person name="McCorrison J."/>
            <person name="Torralba M."/>
            <person name="Gillis M."/>
            <person name="Haft D.H."/>
            <person name="Methe B."/>
            <person name="Sutton G."/>
            <person name="Nelson K.E."/>
        </authorList>
    </citation>
    <scope>NUCLEOTIDE SEQUENCE [LARGE SCALE GENOMIC DNA]</scope>
    <source>
        <strain evidence="1">F0233</strain>
    </source>
</reference>
<name>U2SB06_9ACTN</name>
<dbReference type="AlphaFoldDB" id="U2SB06"/>
<dbReference type="InterPro" id="IPR007636">
    <property type="entry name" value="Restrct_endonuc_II_XhoI"/>
</dbReference>
<organism evidence="1 2">
    <name type="scientific">Propionibacterium acidifaciens F0233</name>
    <dbReference type="NCBI Taxonomy" id="553198"/>
    <lineage>
        <taxon>Bacteria</taxon>
        <taxon>Bacillati</taxon>
        <taxon>Actinomycetota</taxon>
        <taxon>Actinomycetes</taxon>
        <taxon>Propionibacteriales</taxon>
        <taxon>Propionibacteriaceae</taxon>
        <taxon>Propionibacterium</taxon>
    </lineage>
</organism>
<dbReference type="GO" id="GO:0009036">
    <property type="term" value="F:type II site-specific deoxyribonuclease activity"/>
    <property type="evidence" value="ECO:0007669"/>
    <property type="project" value="InterPro"/>
</dbReference>
<sequence length="118" mass="13061">MNARDRERITNAVDFWITTKLGQQELSEATGRAQGGARAAVTGGRHLAGVNRLIVEELQDLGLTGHTCCTDRRATAPGYHRVSKSWDPLVLNNGIPDSCHRVQVHGRIRGQEPQQPRR</sequence>
<proteinExistence type="predicted"/>
<keyword evidence="2" id="KW-1185">Reference proteome</keyword>
<dbReference type="Pfam" id="PF04555">
    <property type="entry name" value="XhoI"/>
    <property type="match status" value="1"/>
</dbReference>
<dbReference type="GO" id="GO:0003677">
    <property type="term" value="F:DNA binding"/>
    <property type="evidence" value="ECO:0007669"/>
    <property type="project" value="InterPro"/>
</dbReference>
<evidence type="ECO:0000313" key="1">
    <source>
        <dbReference type="EMBL" id="ERK62778.1"/>
    </source>
</evidence>
<protein>
    <submittedName>
        <fullName evidence="1">Uncharacterized protein</fullName>
    </submittedName>
</protein>
<dbReference type="GeneID" id="96768454"/>
<dbReference type="RefSeq" id="WP_021796225.1">
    <property type="nucleotide sequence ID" value="NZ_ACVN02000024.1"/>
</dbReference>
<dbReference type="EMBL" id="ACVN02000024">
    <property type="protein sequence ID" value="ERK62778.1"/>
    <property type="molecule type" value="Genomic_DNA"/>
</dbReference>
<evidence type="ECO:0000313" key="2">
    <source>
        <dbReference type="Proteomes" id="UP000017052"/>
    </source>
</evidence>
<gene>
    <name evidence="1" type="ORF">HMPREF0682_0744</name>
</gene>
<dbReference type="GO" id="GO:0009307">
    <property type="term" value="P:DNA restriction-modification system"/>
    <property type="evidence" value="ECO:0007669"/>
    <property type="project" value="InterPro"/>
</dbReference>
<comment type="caution">
    <text evidence="1">The sequence shown here is derived from an EMBL/GenBank/DDBJ whole genome shotgun (WGS) entry which is preliminary data.</text>
</comment>
<accession>U2SB06</accession>